<comment type="caution">
    <text evidence="1">The sequence shown here is derived from an EMBL/GenBank/DDBJ whole genome shotgun (WGS) entry which is preliminary data.</text>
</comment>
<accession>D2ZX45</accession>
<protein>
    <submittedName>
        <fullName evidence="1">Uncharacterized protein</fullName>
    </submittedName>
</protein>
<dbReference type="Proteomes" id="UP000003344">
    <property type="component" value="Unassembled WGS sequence"/>
</dbReference>
<evidence type="ECO:0000313" key="1">
    <source>
        <dbReference type="EMBL" id="EFC88248.1"/>
    </source>
</evidence>
<name>D2ZX45_NEIM2</name>
<proteinExistence type="predicted"/>
<dbReference type="AlphaFoldDB" id="D2ZX45"/>
<reference evidence="1 2" key="1">
    <citation type="submission" date="2009-10" db="EMBL/GenBank/DDBJ databases">
        <authorList>
            <person name="Weinstock G."/>
            <person name="Sodergren E."/>
            <person name="Clifton S."/>
            <person name="Fulton L."/>
            <person name="Fulton B."/>
            <person name="Courtney L."/>
            <person name="Fronick C."/>
            <person name="Harrison M."/>
            <person name="Strong C."/>
            <person name="Farmer C."/>
            <person name="Delahaunty K."/>
            <person name="Markovic C."/>
            <person name="Hall O."/>
            <person name="Minx P."/>
            <person name="Tomlinson C."/>
            <person name="Mitreva M."/>
            <person name="Nelson J."/>
            <person name="Hou S."/>
            <person name="Wollam A."/>
            <person name="Pepin K.H."/>
            <person name="Johnson M."/>
            <person name="Bhonagiri V."/>
            <person name="Nash W.E."/>
            <person name="Warren W."/>
            <person name="Chinwalla A."/>
            <person name="Mardis E.R."/>
            <person name="Wilson R.K."/>
        </authorList>
    </citation>
    <scope>NUCLEOTIDE SEQUENCE [LARGE SCALE GENOMIC DNA]</scope>
    <source>
        <strain evidence="2">ATCC 25996 / DSM 4631 / NCTC 10774 / M26</strain>
    </source>
</reference>
<gene>
    <name evidence="1" type="ORF">NEIMUCOT_05194</name>
</gene>
<dbReference type="EMBL" id="ACDX02000009">
    <property type="protein sequence ID" value="EFC88248.1"/>
    <property type="molecule type" value="Genomic_DNA"/>
</dbReference>
<evidence type="ECO:0000313" key="2">
    <source>
        <dbReference type="Proteomes" id="UP000003344"/>
    </source>
</evidence>
<organism evidence="1 2">
    <name type="scientific">Neisseria mucosa (strain ATCC 25996 / DSM 4631 / NCTC 10774 / M26)</name>
    <dbReference type="NCBI Taxonomy" id="546266"/>
    <lineage>
        <taxon>Bacteria</taxon>
        <taxon>Pseudomonadati</taxon>
        <taxon>Pseudomonadota</taxon>
        <taxon>Betaproteobacteria</taxon>
        <taxon>Neisseriales</taxon>
        <taxon>Neisseriaceae</taxon>
        <taxon>Neisseria</taxon>
    </lineage>
</organism>
<sequence length="41" mass="4847">METQIFFGITPINNIEIKGRLKTVSRRPFVLQYGLICVFRF</sequence>